<protein>
    <submittedName>
        <fullName evidence="1">Uncharacterized protein</fullName>
    </submittedName>
</protein>
<proteinExistence type="predicted"/>
<dbReference type="Proteomes" id="UP000053176">
    <property type="component" value="Unassembled WGS sequence"/>
</dbReference>
<name>A0A101KUZ3_RHILI</name>
<organism evidence="1 2">
    <name type="scientific">Rhizobium loti</name>
    <name type="common">Mesorhizobium loti</name>
    <dbReference type="NCBI Taxonomy" id="381"/>
    <lineage>
        <taxon>Bacteria</taxon>
        <taxon>Pseudomonadati</taxon>
        <taxon>Pseudomonadota</taxon>
        <taxon>Alphaproteobacteria</taxon>
        <taxon>Hyphomicrobiales</taxon>
        <taxon>Phyllobacteriaceae</taxon>
        <taxon>Mesorhizobium</taxon>
    </lineage>
</organism>
<dbReference type="EMBL" id="LPWA01000097">
    <property type="protein sequence ID" value="KUM27461.1"/>
    <property type="molecule type" value="Genomic_DNA"/>
</dbReference>
<evidence type="ECO:0000313" key="1">
    <source>
        <dbReference type="EMBL" id="KUM27461.1"/>
    </source>
</evidence>
<gene>
    <name evidence="1" type="ORF">AU467_17485</name>
</gene>
<accession>A0A101KUZ3</accession>
<dbReference type="AlphaFoldDB" id="A0A101KUZ3"/>
<evidence type="ECO:0000313" key="2">
    <source>
        <dbReference type="Proteomes" id="UP000053176"/>
    </source>
</evidence>
<sequence length="63" mass="7255">MDDGPLPAADRVEAWWDEGRGGRNHRLFRSMRQLRLGALRTALAESETPLADWRGTRCFPAWM</sequence>
<reference evidence="1 2" key="1">
    <citation type="submission" date="2015-12" db="EMBL/GenBank/DDBJ databases">
        <title>Draft genome sequence of Mesorhizobium sp. UFLA 01-765, a multitolerant efficient symbiont and plant-growth promoting strain isolated from Zn-mining soil using Leucaena leucocephala as a trap plant.</title>
        <authorList>
            <person name="Rangel W.M."/>
            <person name="Thijs S."/>
            <person name="Longatti S.M."/>
            <person name="Moreira F.M."/>
            <person name="Weyens N."/>
            <person name="Vangronsveld J."/>
            <person name="Van Hamme J.D."/>
            <person name="Bottos E.M."/>
            <person name="Rineau F."/>
        </authorList>
    </citation>
    <scope>NUCLEOTIDE SEQUENCE [LARGE SCALE GENOMIC DNA]</scope>
    <source>
        <strain evidence="1 2">UFLA 01-765</strain>
    </source>
</reference>
<comment type="caution">
    <text evidence="1">The sequence shown here is derived from an EMBL/GenBank/DDBJ whole genome shotgun (WGS) entry which is preliminary data.</text>
</comment>